<sequence length="270" mass="31097">MKKLIQIIIGLLIIVPALFLILPASKLKAGDIPVLTYHKISDEEGTFSVSPENFKKMIDELSRRDFTFLTVDDLSKIIQGRKKLPLKPVLITFDDGYEDNYTNAFPILKSYGAKASIFLIGSLVDKPGYLTWDMVSEMSYINLMDFQNHTFDQHAKIEEGKNKDKTKFSSRYENESEEEYLKRIKDDLIWNNWLIYQHTSKYPLALAYPGAASNDSVRKILKDAGIKIAFVGANKRASNIKNLNPYEIRRFHIKNATDIEKFVNKIEYNK</sequence>
<feature type="domain" description="NodB homology" evidence="3">
    <location>
        <begin position="87"/>
        <end position="270"/>
    </location>
</feature>
<dbReference type="Proteomes" id="UP001236559">
    <property type="component" value="Unassembled WGS sequence"/>
</dbReference>
<dbReference type="RefSeq" id="WP_023055166.1">
    <property type="nucleotide sequence ID" value="NZ_JAUSTN010000008.1"/>
</dbReference>
<protein>
    <submittedName>
        <fullName evidence="4">Peptidoglycan/xylan/chitin deacetylase (PgdA/CDA1 family)</fullName>
    </submittedName>
</protein>
<dbReference type="Pfam" id="PF01522">
    <property type="entry name" value="Polysacc_deac_1"/>
    <property type="match status" value="1"/>
</dbReference>
<evidence type="ECO:0000256" key="1">
    <source>
        <dbReference type="ARBA" id="ARBA00004613"/>
    </source>
</evidence>
<dbReference type="PANTHER" id="PTHR34216:SF3">
    <property type="entry name" value="POLY-BETA-1,6-N-ACETYL-D-GLUCOSAMINE N-DEACETYLASE"/>
    <property type="match status" value="1"/>
</dbReference>
<dbReference type="InterPro" id="IPR002509">
    <property type="entry name" value="NODB_dom"/>
</dbReference>
<evidence type="ECO:0000259" key="3">
    <source>
        <dbReference type="PROSITE" id="PS51677"/>
    </source>
</evidence>
<evidence type="ECO:0000256" key="2">
    <source>
        <dbReference type="ARBA" id="ARBA00022729"/>
    </source>
</evidence>
<comment type="subcellular location">
    <subcellularLocation>
        <location evidence="1">Secreted</location>
    </subcellularLocation>
</comment>
<proteinExistence type="predicted"/>
<dbReference type="CDD" id="cd10918">
    <property type="entry name" value="CE4_NodB_like_5s_6s"/>
    <property type="match status" value="1"/>
</dbReference>
<dbReference type="InterPro" id="IPR011330">
    <property type="entry name" value="Glyco_hydro/deAcase_b/a-brl"/>
</dbReference>
<evidence type="ECO:0000313" key="5">
    <source>
        <dbReference type="Proteomes" id="UP001236559"/>
    </source>
</evidence>
<gene>
    <name evidence="4" type="ORF">J2S72_001537</name>
</gene>
<accession>A0ABU0AYL5</accession>
<dbReference type="EMBL" id="JAUSTN010000008">
    <property type="protein sequence ID" value="MDQ0275508.1"/>
    <property type="molecule type" value="Genomic_DNA"/>
</dbReference>
<organism evidence="4 5">
    <name type="scientific">Peptoniphilus koenoeneniae</name>
    <dbReference type="NCBI Taxonomy" id="507751"/>
    <lineage>
        <taxon>Bacteria</taxon>
        <taxon>Bacillati</taxon>
        <taxon>Bacillota</taxon>
        <taxon>Tissierellia</taxon>
        <taxon>Tissierellales</taxon>
        <taxon>Peptoniphilaceae</taxon>
        <taxon>Peptoniphilus</taxon>
    </lineage>
</organism>
<dbReference type="Gene3D" id="3.20.20.370">
    <property type="entry name" value="Glycoside hydrolase/deacetylase"/>
    <property type="match status" value="1"/>
</dbReference>
<dbReference type="SUPFAM" id="SSF88713">
    <property type="entry name" value="Glycoside hydrolase/deacetylase"/>
    <property type="match status" value="1"/>
</dbReference>
<evidence type="ECO:0000313" key="4">
    <source>
        <dbReference type="EMBL" id="MDQ0275508.1"/>
    </source>
</evidence>
<keyword evidence="2" id="KW-0732">Signal</keyword>
<reference evidence="4 5" key="1">
    <citation type="submission" date="2023-07" db="EMBL/GenBank/DDBJ databases">
        <title>Genomic Encyclopedia of Type Strains, Phase IV (KMG-IV): sequencing the most valuable type-strain genomes for metagenomic binning, comparative biology and taxonomic classification.</title>
        <authorList>
            <person name="Goeker M."/>
        </authorList>
    </citation>
    <scope>NUCLEOTIDE SEQUENCE [LARGE SCALE GENOMIC DNA]</scope>
    <source>
        <strain evidence="4 5">DSM 22616</strain>
    </source>
</reference>
<dbReference type="InterPro" id="IPR051398">
    <property type="entry name" value="Polysacch_Deacetylase"/>
</dbReference>
<comment type="caution">
    <text evidence="4">The sequence shown here is derived from an EMBL/GenBank/DDBJ whole genome shotgun (WGS) entry which is preliminary data.</text>
</comment>
<dbReference type="PROSITE" id="PS51677">
    <property type="entry name" value="NODB"/>
    <property type="match status" value="1"/>
</dbReference>
<keyword evidence="5" id="KW-1185">Reference proteome</keyword>
<dbReference type="PANTHER" id="PTHR34216">
    <property type="match status" value="1"/>
</dbReference>
<name>A0ABU0AYL5_9FIRM</name>